<feature type="signal peptide" evidence="1">
    <location>
        <begin position="1"/>
        <end position="19"/>
    </location>
</feature>
<organism evidence="2 3">
    <name type="scientific">Geothermobacter hydrogeniphilus</name>
    <dbReference type="NCBI Taxonomy" id="1969733"/>
    <lineage>
        <taxon>Bacteria</taxon>
        <taxon>Pseudomonadati</taxon>
        <taxon>Thermodesulfobacteriota</taxon>
        <taxon>Desulfuromonadia</taxon>
        <taxon>Desulfuromonadales</taxon>
        <taxon>Geothermobacteraceae</taxon>
        <taxon>Geothermobacter</taxon>
    </lineage>
</organism>
<evidence type="ECO:0000313" key="2">
    <source>
        <dbReference type="EMBL" id="PNU18792.1"/>
    </source>
</evidence>
<dbReference type="Proteomes" id="UP000236340">
    <property type="component" value="Unassembled WGS sequence"/>
</dbReference>
<evidence type="ECO:0000256" key="1">
    <source>
        <dbReference type="SAM" id="SignalP"/>
    </source>
</evidence>
<dbReference type="OrthoDB" id="9180646at2"/>
<comment type="caution">
    <text evidence="2">The sequence shown here is derived from an EMBL/GenBank/DDBJ whole genome shotgun (WGS) entry which is preliminary data.</text>
</comment>
<evidence type="ECO:0008006" key="4">
    <source>
        <dbReference type="Google" id="ProtNLM"/>
    </source>
</evidence>
<accession>A0A2K2H642</accession>
<reference evidence="2 3" key="1">
    <citation type="journal article" date="2018" name="Genome Announc.">
        <title>Genome Sequence of Geothermobacter sp. HR-1 Iron Reducer from the Loihi Seamount.</title>
        <authorList>
            <person name="Smith H."/>
            <person name="Abuyen K."/>
            <person name="Tremblay J."/>
            <person name="Savalia P."/>
            <person name="Perez-Rodriguez I."/>
            <person name="Emerson D."/>
            <person name="Tully B."/>
            <person name="Amend J."/>
        </authorList>
    </citation>
    <scope>NUCLEOTIDE SEQUENCE [LARGE SCALE GENOMIC DNA]</scope>
    <source>
        <strain evidence="2 3">HR-1</strain>
    </source>
</reference>
<dbReference type="EMBL" id="PPFX01000050">
    <property type="protein sequence ID" value="PNU18792.1"/>
    <property type="molecule type" value="Genomic_DNA"/>
</dbReference>
<protein>
    <recommendedName>
        <fullName evidence="4">DUF3617 family protein</fullName>
    </recommendedName>
</protein>
<dbReference type="Pfam" id="PF12276">
    <property type="entry name" value="DUF3617"/>
    <property type="match status" value="1"/>
</dbReference>
<sequence>MKRTLIFAALFLLATTASAADPNLAGSRWSIETTIMVPGMAPMPGGKFDHCFDDSGVPYQEEPGQDCKIVHQQRSGNKVSWEIRCKGEDGASSMKGVSTYQGDSMTSDVEMIADGHTMKMKMKGKRLGPCQ</sequence>
<dbReference type="RefSeq" id="WP_103116688.1">
    <property type="nucleotide sequence ID" value="NZ_PPFX01000050.1"/>
</dbReference>
<dbReference type="InterPro" id="IPR022061">
    <property type="entry name" value="DUF3617"/>
</dbReference>
<gene>
    <name evidence="2" type="ORF">C2E25_15785</name>
</gene>
<feature type="chain" id="PRO_5014332798" description="DUF3617 family protein" evidence="1">
    <location>
        <begin position="20"/>
        <end position="131"/>
    </location>
</feature>
<name>A0A2K2H642_9BACT</name>
<proteinExistence type="predicted"/>
<keyword evidence="1" id="KW-0732">Signal</keyword>
<evidence type="ECO:0000313" key="3">
    <source>
        <dbReference type="Proteomes" id="UP000236340"/>
    </source>
</evidence>
<dbReference type="AlphaFoldDB" id="A0A2K2H642"/>